<dbReference type="Proteomes" id="UP000309038">
    <property type="component" value="Unassembled WGS sequence"/>
</dbReference>
<gene>
    <name evidence="1" type="ORF">EW026_g8311</name>
</gene>
<evidence type="ECO:0000313" key="1">
    <source>
        <dbReference type="EMBL" id="THG92672.1"/>
    </source>
</evidence>
<sequence>MLHALSNADAIMATFQANLTRAFMIYSMSGKIPVIP</sequence>
<dbReference type="EMBL" id="SGPJ01001013">
    <property type="protein sequence ID" value="THG92672.1"/>
    <property type="molecule type" value="Genomic_DNA"/>
</dbReference>
<accession>A0A4V3X935</accession>
<keyword evidence="2" id="KW-1185">Reference proteome</keyword>
<proteinExistence type="predicted"/>
<protein>
    <submittedName>
        <fullName evidence="1">Uncharacterized protein</fullName>
    </submittedName>
</protein>
<organism evidence="1 2">
    <name type="scientific">Hermanssonia centrifuga</name>
    <dbReference type="NCBI Taxonomy" id="98765"/>
    <lineage>
        <taxon>Eukaryota</taxon>
        <taxon>Fungi</taxon>
        <taxon>Dikarya</taxon>
        <taxon>Basidiomycota</taxon>
        <taxon>Agaricomycotina</taxon>
        <taxon>Agaricomycetes</taxon>
        <taxon>Polyporales</taxon>
        <taxon>Meruliaceae</taxon>
        <taxon>Hermanssonia</taxon>
    </lineage>
</organism>
<name>A0A4V3X935_9APHY</name>
<comment type="caution">
    <text evidence="1">The sequence shown here is derived from an EMBL/GenBank/DDBJ whole genome shotgun (WGS) entry which is preliminary data.</text>
</comment>
<reference evidence="1 2" key="1">
    <citation type="submission" date="2019-02" db="EMBL/GenBank/DDBJ databases">
        <title>Genome sequencing of the rare red list fungi Phlebia centrifuga.</title>
        <authorList>
            <person name="Buettner E."/>
            <person name="Kellner H."/>
        </authorList>
    </citation>
    <scope>NUCLEOTIDE SEQUENCE [LARGE SCALE GENOMIC DNA]</scope>
    <source>
        <strain evidence="1 2">DSM 108282</strain>
    </source>
</reference>
<dbReference type="AlphaFoldDB" id="A0A4V3X935"/>
<evidence type="ECO:0000313" key="2">
    <source>
        <dbReference type="Proteomes" id="UP000309038"/>
    </source>
</evidence>